<protein>
    <recommendedName>
        <fullName evidence="3">Reverse transcriptase domain-containing protein</fullName>
    </recommendedName>
</protein>
<dbReference type="AlphaFoldDB" id="A0AAE0YV45"/>
<keyword evidence="2" id="KW-1185">Reference proteome</keyword>
<reference evidence="1" key="1">
    <citation type="journal article" date="2023" name="G3 (Bethesda)">
        <title>A reference genome for the long-term kleptoplast-retaining sea slug Elysia crispata morphotype clarki.</title>
        <authorList>
            <person name="Eastman K.E."/>
            <person name="Pendleton A.L."/>
            <person name="Shaikh M.A."/>
            <person name="Suttiyut T."/>
            <person name="Ogas R."/>
            <person name="Tomko P."/>
            <person name="Gavelis G."/>
            <person name="Widhalm J.R."/>
            <person name="Wisecaver J.H."/>
        </authorList>
    </citation>
    <scope>NUCLEOTIDE SEQUENCE</scope>
    <source>
        <strain evidence="1">ECLA1</strain>
    </source>
</reference>
<evidence type="ECO:0000313" key="1">
    <source>
        <dbReference type="EMBL" id="KAK3757653.1"/>
    </source>
</evidence>
<comment type="caution">
    <text evidence="1">The sequence shown here is derived from an EMBL/GenBank/DDBJ whole genome shotgun (WGS) entry which is preliminary data.</text>
</comment>
<accession>A0AAE0YV45</accession>
<gene>
    <name evidence="1" type="ORF">RRG08_000165</name>
</gene>
<proteinExistence type="predicted"/>
<evidence type="ECO:0008006" key="3">
    <source>
        <dbReference type="Google" id="ProtNLM"/>
    </source>
</evidence>
<name>A0AAE0YV45_9GAST</name>
<organism evidence="1 2">
    <name type="scientific">Elysia crispata</name>
    <name type="common">lettuce slug</name>
    <dbReference type="NCBI Taxonomy" id="231223"/>
    <lineage>
        <taxon>Eukaryota</taxon>
        <taxon>Metazoa</taxon>
        <taxon>Spiralia</taxon>
        <taxon>Lophotrochozoa</taxon>
        <taxon>Mollusca</taxon>
        <taxon>Gastropoda</taxon>
        <taxon>Heterobranchia</taxon>
        <taxon>Euthyneura</taxon>
        <taxon>Panpulmonata</taxon>
        <taxon>Sacoglossa</taxon>
        <taxon>Placobranchoidea</taxon>
        <taxon>Plakobranchidae</taxon>
        <taxon>Elysia</taxon>
    </lineage>
</organism>
<dbReference type="EMBL" id="JAWDGP010005352">
    <property type="protein sequence ID" value="KAK3757653.1"/>
    <property type="molecule type" value="Genomic_DNA"/>
</dbReference>
<dbReference type="Proteomes" id="UP001283361">
    <property type="component" value="Unassembled WGS sequence"/>
</dbReference>
<sequence>MKAVYEPQSSGSLPLLNADGPQLLIEKKQILERWAKHFDSVPNRPASVNDKVIAHLPQVEPLNWTTSPLKRSKRGCQAALLRQSSWIRRYPCSSIQGMIQKLTQLFQSIWREEKVPQQFKDFHDGMIVKVLDVGDESSALQVTNGCVLAPTHFSMMFSAMLTDTCQACDDANQVPDERQAFQPHAPAGCRKGACDNFGFTISTKKTEVMYQPAPGKPYQDPLSQSKDRTYKQWINSPIWAVPSYERKHGLDGLDTSSGSLTADCRNMFYSEFCQGKRTVGGQKKSFTDCLKTFLTDLSIDISCWETHALDRTSWRSKLATGARAAEHDTSQRFRESMPYASTTTTHLCPTCGRLFRA</sequence>
<evidence type="ECO:0000313" key="2">
    <source>
        <dbReference type="Proteomes" id="UP001283361"/>
    </source>
</evidence>